<dbReference type="GO" id="GO:0030246">
    <property type="term" value="F:carbohydrate binding"/>
    <property type="evidence" value="ECO:0007669"/>
    <property type="project" value="InterPro"/>
</dbReference>
<feature type="chain" id="PRO_5040184342" evidence="1">
    <location>
        <begin position="20"/>
        <end position="135"/>
    </location>
</feature>
<dbReference type="EMBL" id="ML978746">
    <property type="protein sequence ID" value="KAF2084108.1"/>
    <property type="molecule type" value="Genomic_DNA"/>
</dbReference>
<comment type="caution">
    <text evidence="3">The sequence shown here is derived from an EMBL/GenBank/DDBJ whole genome shotgun (WGS) entry which is preliminary data.</text>
</comment>
<feature type="domain" description="Endo-1,3(4)-beta-glucanase 1 carbohydrate binding" evidence="2">
    <location>
        <begin position="46"/>
        <end position="93"/>
    </location>
</feature>
<proteinExistence type="predicted"/>
<protein>
    <submittedName>
        <fullName evidence="3">Carbohydrate-binding module family 52 protein</fullName>
    </submittedName>
</protein>
<dbReference type="Pfam" id="PF10645">
    <property type="entry name" value="Carb_bind"/>
    <property type="match status" value="1"/>
</dbReference>
<evidence type="ECO:0000313" key="4">
    <source>
        <dbReference type="Proteomes" id="UP000799776"/>
    </source>
</evidence>
<dbReference type="OrthoDB" id="5430620at2759"/>
<keyword evidence="4" id="KW-1185">Reference proteome</keyword>
<dbReference type="Proteomes" id="UP000799776">
    <property type="component" value="Unassembled WGS sequence"/>
</dbReference>
<dbReference type="AlphaFoldDB" id="A0A9P4HP43"/>
<reference evidence="3" key="1">
    <citation type="journal article" date="2020" name="Stud. Mycol.">
        <title>101 Dothideomycetes genomes: a test case for predicting lifestyles and emergence of pathogens.</title>
        <authorList>
            <person name="Haridas S."/>
            <person name="Albert R."/>
            <person name="Binder M."/>
            <person name="Bloem J."/>
            <person name="Labutti K."/>
            <person name="Salamov A."/>
            <person name="Andreopoulos B."/>
            <person name="Baker S."/>
            <person name="Barry K."/>
            <person name="Bills G."/>
            <person name="Bluhm B."/>
            <person name="Cannon C."/>
            <person name="Castanera R."/>
            <person name="Culley D."/>
            <person name="Daum C."/>
            <person name="Ezra D."/>
            <person name="Gonzalez J."/>
            <person name="Henrissat B."/>
            <person name="Kuo A."/>
            <person name="Liang C."/>
            <person name="Lipzen A."/>
            <person name="Lutzoni F."/>
            <person name="Magnuson J."/>
            <person name="Mondo S."/>
            <person name="Nolan M."/>
            <person name="Ohm R."/>
            <person name="Pangilinan J."/>
            <person name="Park H.-J."/>
            <person name="Ramirez L."/>
            <person name="Alfaro M."/>
            <person name="Sun H."/>
            <person name="Tritt A."/>
            <person name="Yoshinaga Y."/>
            <person name="Zwiers L.-H."/>
            <person name="Turgeon B."/>
            <person name="Goodwin S."/>
            <person name="Spatafora J."/>
            <person name="Crous P."/>
            <person name="Grigoriev I."/>
        </authorList>
    </citation>
    <scope>NUCLEOTIDE SEQUENCE</scope>
    <source>
        <strain evidence="3">CBS 121410</strain>
    </source>
</reference>
<name>A0A9P4HP43_9PEZI</name>
<keyword evidence="1" id="KW-0732">Signal</keyword>
<organism evidence="3 4">
    <name type="scientific">Saccharata proteae CBS 121410</name>
    <dbReference type="NCBI Taxonomy" id="1314787"/>
    <lineage>
        <taxon>Eukaryota</taxon>
        <taxon>Fungi</taxon>
        <taxon>Dikarya</taxon>
        <taxon>Ascomycota</taxon>
        <taxon>Pezizomycotina</taxon>
        <taxon>Dothideomycetes</taxon>
        <taxon>Dothideomycetes incertae sedis</taxon>
        <taxon>Botryosphaeriales</taxon>
        <taxon>Saccharataceae</taxon>
        <taxon>Saccharata</taxon>
    </lineage>
</organism>
<evidence type="ECO:0000259" key="2">
    <source>
        <dbReference type="Pfam" id="PF10645"/>
    </source>
</evidence>
<evidence type="ECO:0000313" key="3">
    <source>
        <dbReference type="EMBL" id="KAF2084108.1"/>
    </source>
</evidence>
<feature type="signal peptide" evidence="1">
    <location>
        <begin position="1"/>
        <end position="19"/>
    </location>
</feature>
<evidence type="ECO:0000256" key="1">
    <source>
        <dbReference type="SAM" id="SignalP"/>
    </source>
</evidence>
<dbReference type="InterPro" id="IPR018909">
    <property type="entry name" value="Eng1_septum"/>
</dbReference>
<accession>A0A9P4HP43</accession>
<sequence length="135" mass="13903">MHLSTLLTLTVATATTVLATPLQLHQRQGINVTTTPSNSTASVQYCGSKPYYPYAYNCYNGTALCPIIAGVPTLNCAGACYDPSVYGCSSGNLVQLNPNTFVNGSSVGTAAVPGAMYPATITLPKGTPMPTPPGQ</sequence>
<gene>
    <name evidence="3" type="ORF">K490DRAFT_59910</name>
</gene>